<dbReference type="Proteomes" id="UP000188184">
    <property type="component" value="Chromosome"/>
</dbReference>
<evidence type="ECO:0000313" key="10">
    <source>
        <dbReference type="Proteomes" id="UP000188184"/>
    </source>
</evidence>
<dbReference type="EMBL" id="CP019640">
    <property type="protein sequence ID" value="AQQ54538.1"/>
    <property type="molecule type" value="Genomic_DNA"/>
</dbReference>
<organism evidence="9 10">
    <name type="scientific">Planococcus lenghuensis</name>
    <dbReference type="NCBI Taxonomy" id="2213202"/>
    <lineage>
        <taxon>Bacteria</taxon>
        <taxon>Bacillati</taxon>
        <taxon>Bacillota</taxon>
        <taxon>Bacilli</taxon>
        <taxon>Bacillales</taxon>
        <taxon>Caryophanaceae</taxon>
        <taxon>Planococcus</taxon>
    </lineage>
</organism>
<keyword evidence="6 7" id="KW-0472">Membrane</keyword>
<keyword evidence="10" id="KW-1185">Reference proteome</keyword>
<evidence type="ECO:0000259" key="8">
    <source>
        <dbReference type="Pfam" id="PF04239"/>
    </source>
</evidence>
<evidence type="ECO:0000256" key="3">
    <source>
        <dbReference type="ARBA" id="ARBA00022475"/>
    </source>
</evidence>
<evidence type="ECO:0000256" key="6">
    <source>
        <dbReference type="ARBA" id="ARBA00023136"/>
    </source>
</evidence>
<dbReference type="PANTHER" id="PTHR34582:SF6">
    <property type="entry name" value="UPF0702 TRANSMEMBRANE PROTEIN YCAP"/>
    <property type="match status" value="1"/>
</dbReference>
<proteinExistence type="inferred from homology"/>
<evidence type="ECO:0000256" key="4">
    <source>
        <dbReference type="ARBA" id="ARBA00022692"/>
    </source>
</evidence>
<evidence type="ECO:0000256" key="1">
    <source>
        <dbReference type="ARBA" id="ARBA00004651"/>
    </source>
</evidence>
<sequence length="163" mass="18423">MEQSHARLLHGLLAYPFLILLLRLFEKRTLTKINIFNFIITITYDATLGSVLTNDKVSFAEGAVILFMLTLLQFIVAKLTTNFNAIADLIKASPAFLYADGRFNEKQMQKQQIRIEDLYAKVRKHGMSSLDEVEAIVLKGNGSLSIVKKEEDSSKETLRGIKE</sequence>
<dbReference type="PANTHER" id="PTHR34582">
    <property type="entry name" value="UPF0702 TRANSMEMBRANE PROTEIN YCAP"/>
    <property type="match status" value="1"/>
</dbReference>
<accession>A0A1Q2L255</accession>
<evidence type="ECO:0000313" key="9">
    <source>
        <dbReference type="EMBL" id="AQQ54538.1"/>
    </source>
</evidence>
<comment type="subcellular location">
    <subcellularLocation>
        <location evidence="1">Cell membrane</location>
        <topology evidence="1">Multi-pass membrane protein</topology>
    </subcellularLocation>
</comment>
<protein>
    <recommendedName>
        <fullName evidence="8">YetF C-terminal domain-containing protein</fullName>
    </recommendedName>
</protein>
<feature type="domain" description="YetF C-terminal" evidence="8">
    <location>
        <begin position="82"/>
        <end position="152"/>
    </location>
</feature>
<evidence type="ECO:0000256" key="5">
    <source>
        <dbReference type="ARBA" id="ARBA00022989"/>
    </source>
</evidence>
<dbReference type="Gene3D" id="3.30.240.20">
    <property type="entry name" value="bsu07140 like domains"/>
    <property type="match status" value="1"/>
</dbReference>
<comment type="similarity">
    <text evidence="2">Belongs to the UPF0702 family.</text>
</comment>
<dbReference type="GO" id="GO:0005886">
    <property type="term" value="C:plasma membrane"/>
    <property type="evidence" value="ECO:0007669"/>
    <property type="project" value="UniProtKB-SubCell"/>
</dbReference>
<feature type="transmembrane region" description="Helical" evidence="7">
    <location>
        <begin position="59"/>
        <end position="77"/>
    </location>
</feature>
<keyword evidence="5 7" id="KW-1133">Transmembrane helix</keyword>
<evidence type="ECO:0000256" key="7">
    <source>
        <dbReference type="SAM" id="Phobius"/>
    </source>
</evidence>
<reference evidence="9 10" key="1">
    <citation type="submission" date="2017-02" db="EMBL/GenBank/DDBJ databases">
        <title>The complete genomic sequence of a novel cold adapted crude oil-degrading bacterium Planococcus qaidamina Y42.</title>
        <authorList>
            <person name="Yang R."/>
        </authorList>
    </citation>
    <scope>NUCLEOTIDE SEQUENCE [LARGE SCALE GENOMIC DNA]</scope>
    <source>
        <strain evidence="9 10">Y42</strain>
    </source>
</reference>
<evidence type="ECO:0000256" key="2">
    <source>
        <dbReference type="ARBA" id="ARBA00006448"/>
    </source>
</evidence>
<feature type="transmembrane region" description="Helical" evidence="7">
    <location>
        <begin position="6"/>
        <end position="25"/>
    </location>
</feature>
<name>A0A1Q2L255_9BACL</name>
<dbReference type="InterPro" id="IPR023090">
    <property type="entry name" value="UPF0702_alpha/beta_dom_sf"/>
</dbReference>
<dbReference type="InterPro" id="IPR007353">
    <property type="entry name" value="DUF421"/>
</dbReference>
<keyword evidence="4 7" id="KW-0812">Transmembrane</keyword>
<keyword evidence="3" id="KW-1003">Cell membrane</keyword>
<dbReference type="KEGG" id="pmar:B0X71_16470"/>
<dbReference type="Pfam" id="PF04239">
    <property type="entry name" value="DUF421"/>
    <property type="match status" value="1"/>
</dbReference>
<gene>
    <name evidence="9" type="ORF">B0X71_16470</name>
</gene>
<dbReference type="AlphaFoldDB" id="A0A1Q2L255"/>
<feature type="transmembrane region" description="Helical" evidence="7">
    <location>
        <begin position="34"/>
        <end position="53"/>
    </location>
</feature>